<dbReference type="GO" id="GO:0005524">
    <property type="term" value="F:ATP binding"/>
    <property type="evidence" value="ECO:0007669"/>
    <property type="project" value="UniProtKB-KW"/>
</dbReference>
<comment type="function">
    <text evidence="3">Essential cell division protein that coordinates cell division and chromosome segregation. The N-terminus is involved in assembly of the cell-division machinery. The C-terminus functions as a DNA motor that moves dsDNA in an ATP-dependent manner towards the dif recombination site, which is located within the replication terminus region. Required for activation of the Xer recombinase, allowing activation of chromosome unlinking by recombination.</text>
</comment>
<dbReference type="PANTHER" id="PTHR22683:SF41">
    <property type="entry name" value="DNA TRANSLOCASE FTSK"/>
    <property type="match status" value="1"/>
</dbReference>
<dbReference type="AlphaFoldDB" id="A0A4D4LRX4"/>
<dbReference type="PANTHER" id="PTHR22683">
    <property type="entry name" value="SPORULATION PROTEIN RELATED"/>
    <property type="match status" value="1"/>
</dbReference>
<dbReference type="SUPFAM" id="SSF46785">
    <property type="entry name" value="Winged helix' DNA-binding domain"/>
    <property type="match status" value="1"/>
</dbReference>
<dbReference type="InterPro" id="IPR018541">
    <property type="entry name" value="Ftsk_gamma"/>
</dbReference>
<organism evidence="6 7">
    <name type="scientific">Streptomyces violaceusniger</name>
    <dbReference type="NCBI Taxonomy" id="68280"/>
    <lineage>
        <taxon>Bacteria</taxon>
        <taxon>Bacillati</taxon>
        <taxon>Actinomycetota</taxon>
        <taxon>Actinomycetes</taxon>
        <taxon>Kitasatosporales</taxon>
        <taxon>Streptomycetaceae</taxon>
        <taxon>Streptomyces</taxon>
        <taxon>Streptomyces violaceusniger group</taxon>
    </lineage>
</organism>
<dbReference type="Pfam" id="PF01580">
    <property type="entry name" value="FtsK_SpoIIIE"/>
    <property type="match status" value="1"/>
</dbReference>
<dbReference type="Gene3D" id="1.10.10.10">
    <property type="entry name" value="Winged helix-like DNA-binding domain superfamily/Winged helix DNA-binding domain"/>
    <property type="match status" value="1"/>
</dbReference>
<dbReference type="Gene3D" id="3.40.50.300">
    <property type="entry name" value="P-loop containing nucleotide triphosphate hydrolases"/>
    <property type="match status" value="1"/>
</dbReference>
<dbReference type="InterPro" id="IPR027417">
    <property type="entry name" value="P-loop_NTPase"/>
</dbReference>
<evidence type="ECO:0000313" key="7">
    <source>
        <dbReference type="Proteomes" id="UP000301309"/>
    </source>
</evidence>
<dbReference type="SMART" id="SM00843">
    <property type="entry name" value="Ftsk_gamma"/>
    <property type="match status" value="1"/>
</dbReference>
<dbReference type="EMBL" id="BJHW01000003">
    <property type="protein sequence ID" value="GDY60579.1"/>
    <property type="molecule type" value="Genomic_DNA"/>
</dbReference>
<evidence type="ECO:0000256" key="1">
    <source>
        <dbReference type="ARBA" id="ARBA00022741"/>
    </source>
</evidence>
<evidence type="ECO:0000256" key="3">
    <source>
        <dbReference type="ARBA" id="ARBA00024986"/>
    </source>
</evidence>
<evidence type="ECO:0000313" key="6">
    <source>
        <dbReference type="EMBL" id="GDY60579.1"/>
    </source>
</evidence>
<dbReference type="InterPro" id="IPR036390">
    <property type="entry name" value="WH_DNA-bd_sf"/>
</dbReference>
<evidence type="ECO:0000256" key="2">
    <source>
        <dbReference type="ARBA" id="ARBA00022840"/>
    </source>
</evidence>
<feature type="domain" description="FtsK gamma" evidence="5">
    <location>
        <begin position="12"/>
        <end position="78"/>
    </location>
</feature>
<dbReference type="InterPro" id="IPR050206">
    <property type="entry name" value="FtsK/SpoIIIE/SftA"/>
</dbReference>
<comment type="caution">
    <text evidence="6">The sequence shown here is derived from an EMBL/GenBank/DDBJ whole genome shotgun (WGS) entry which is preliminary data.</text>
</comment>
<accession>A0A4D4LRX4</accession>
<dbReference type="GO" id="GO:0003677">
    <property type="term" value="F:DNA binding"/>
    <property type="evidence" value="ECO:0007669"/>
    <property type="project" value="InterPro"/>
</dbReference>
<dbReference type="Pfam" id="PF09397">
    <property type="entry name" value="FtsK_gamma"/>
    <property type="match status" value="1"/>
</dbReference>
<name>A0A4D4LRX4_STRVO</name>
<feature type="region of interest" description="Disordered" evidence="4">
    <location>
        <begin position="210"/>
        <end position="231"/>
    </location>
</feature>
<keyword evidence="2" id="KW-0067">ATP-binding</keyword>
<dbReference type="InterPro" id="IPR036388">
    <property type="entry name" value="WH-like_DNA-bd_sf"/>
</dbReference>
<reference evidence="6 7" key="1">
    <citation type="journal article" date="2020" name="Int. J. Syst. Evol. Microbiol.">
        <title>Reclassification of Streptomyces castelarensis and Streptomyces sporoclivatus as later heterotypic synonyms of Streptomyces antimycoticus.</title>
        <authorList>
            <person name="Komaki H."/>
            <person name="Tamura T."/>
        </authorList>
    </citation>
    <scope>NUCLEOTIDE SEQUENCE [LARGE SCALE GENOMIC DNA]</scope>
    <source>
        <strain evidence="6 7">NBRC 13459</strain>
    </source>
</reference>
<feature type="region of interest" description="Disordered" evidence="4">
    <location>
        <begin position="142"/>
        <end position="163"/>
    </location>
</feature>
<keyword evidence="1" id="KW-0547">Nucleotide-binding</keyword>
<evidence type="ECO:0000256" key="4">
    <source>
        <dbReference type="SAM" id="MobiDB-lite"/>
    </source>
</evidence>
<sequence length="896" mass="97562">MSEINERVISGTGGTDRRLVIEAAEVVVSTQFGSTPLLQRQLHVGPAVATRVMDVLEDMRIVGPSQGSRARDVLVRHTDDLPGALYAARTTLDLLDALEAEGRSRLAAGGAAELIALPARTTTGADREGWLEEILAVDFTAPEDPTPTVDLGKTEPPAASTAPVEGRVIPAADWEIGEDPEGDRPWIDPRLKTAEGRAARRAYRKRQARRRIRKWAARQSTPHGILQRARRGERRIRTWVKGVEGVKAKSDLTLALTMTKEADRAALRAQIAVLDRKAKQDTARLAQQQAGQAVAVAVSAKKKAREKVAGRAALVYGPVAAADFTALGVEGVWGFLGALVLNLGAASWFGRDVELTEDQLEKIEQIEAGVPQRFEIGMTPRMFEQMMRQALIEDLKVNIAALRVDPQPWGFEIHVWLERMTPEKISAGLDLLEACLPGVRTGSVLLQQSAQSRNECVIRVPGPNPWQAVPELPYRAPQSIETKDIHKAQVGADMSGRPLALPMCRTNVNVVGKSRSGKSTLLRAILDALTATEDQIIIGIDLGSAGSGFGGLRRAMHVVATTPADARRALRWALDVGKGRPALFDTLNMGLNWETSRKRPGIKVVVDEFPALVRESRKGYLDEEGRKVTWDLDGMLAELAITSAKSDVTIVIAGQGVTKEKVKDNTWLTELPVQVLGACDKDDVLEILGGGAMAQGWRSDRLVPAMGDQLNDASVAYVMAGSAYCEPIPYRACYASDDELLRRGNERAKAGLVGIDEDSAKFSPITLEQLMEASDDMLSAAGPDDDAVPQLIATIRQIFADAKDPSTGKEPAGFSQEELADALGQVDPERWSLERFNGEDDDERTTDRVDQLRKTITAVLAPTGRTWALEKYRKDQPRGYRLKDLKMITGETSEGS</sequence>
<protein>
    <recommendedName>
        <fullName evidence="5">FtsK gamma domain-containing protein</fullName>
    </recommendedName>
</protein>
<proteinExistence type="predicted"/>
<dbReference type="Proteomes" id="UP000301309">
    <property type="component" value="Unassembled WGS sequence"/>
</dbReference>
<dbReference type="InterPro" id="IPR002543">
    <property type="entry name" value="FtsK_dom"/>
</dbReference>
<evidence type="ECO:0000259" key="5">
    <source>
        <dbReference type="SMART" id="SM00843"/>
    </source>
</evidence>
<gene>
    <name evidence="6" type="ORF">SVIO_112020</name>
</gene>
<dbReference type="SUPFAM" id="SSF52540">
    <property type="entry name" value="P-loop containing nucleoside triphosphate hydrolases"/>
    <property type="match status" value="1"/>
</dbReference>
<keyword evidence="7" id="KW-1185">Reference proteome</keyword>
<dbReference type="RefSeq" id="WP_425587130.1">
    <property type="nucleotide sequence ID" value="NZ_BAAASO010000065.1"/>
</dbReference>